<dbReference type="AlphaFoldDB" id="A0A1H0LB35"/>
<evidence type="ECO:0000313" key="3">
    <source>
        <dbReference type="Proteomes" id="UP000199691"/>
    </source>
</evidence>
<dbReference type="EMBL" id="FNIX01000003">
    <property type="protein sequence ID" value="SDO65282.1"/>
    <property type="molecule type" value="Genomic_DNA"/>
</dbReference>
<dbReference type="Proteomes" id="UP000199691">
    <property type="component" value="Unassembled WGS sequence"/>
</dbReference>
<reference evidence="3" key="1">
    <citation type="submission" date="2016-10" db="EMBL/GenBank/DDBJ databases">
        <authorList>
            <person name="Varghese N."/>
            <person name="Submissions S."/>
        </authorList>
    </citation>
    <scope>NUCLEOTIDE SEQUENCE [LARGE SCALE GENOMIC DNA]</scope>
    <source>
        <strain evidence="3">CGMCC 4.6609</strain>
    </source>
</reference>
<feature type="domain" description="DUF6292" evidence="1">
    <location>
        <begin position="28"/>
        <end position="111"/>
    </location>
</feature>
<sequence length="141" mass="15433">MDREMSIETDIDFDIDFDDSAARRIARYVHDVVTSLGLRGDSSCVEVDPRPAAYVALDGRMPDFPDHDVALLWKEGTGWSAAVEDRIGQLVEVARLGGDPMPMPVVVARWVGALLRTDFAREPSNCDFAAFVPAPRGAVLS</sequence>
<keyword evidence="3" id="KW-1185">Reference proteome</keyword>
<dbReference type="STRING" id="641025.SAMN05421507_103249"/>
<evidence type="ECO:0000313" key="2">
    <source>
        <dbReference type="EMBL" id="SDO65282.1"/>
    </source>
</evidence>
<name>A0A1H0LB35_9PSEU</name>
<gene>
    <name evidence="2" type="ORF">SAMN05421507_103249</name>
</gene>
<dbReference type="InterPro" id="IPR046259">
    <property type="entry name" value="DUF6292"/>
</dbReference>
<evidence type="ECO:0000259" key="1">
    <source>
        <dbReference type="Pfam" id="PF19809"/>
    </source>
</evidence>
<organism evidence="2 3">
    <name type="scientific">Lentzea jiangxiensis</name>
    <dbReference type="NCBI Taxonomy" id="641025"/>
    <lineage>
        <taxon>Bacteria</taxon>
        <taxon>Bacillati</taxon>
        <taxon>Actinomycetota</taxon>
        <taxon>Actinomycetes</taxon>
        <taxon>Pseudonocardiales</taxon>
        <taxon>Pseudonocardiaceae</taxon>
        <taxon>Lentzea</taxon>
    </lineage>
</organism>
<dbReference type="Pfam" id="PF19809">
    <property type="entry name" value="DUF6292"/>
    <property type="match status" value="1"/>
</dbReference>
<protein>
    <recommendedName>
        <fullName evidence="1">DUF6292 domain-containing protein</fullName>
    </recommendedName>
</protein>
<proteinExistence type="predicted"/>
<accession>A0A1H0LB35</accession>